<evidence type="ECO:0000259" key="4">
    <source>
        <dbReference type="PROSITE" id="PS51194"/>
    </source>
</evidence>
<sequence>MTQKSNSDMLNPLIVRYLHHLGWKQLNEIQEQAIPCILENKSDVIISAATASGKTEAAFLPVCTSILNDNPEGIAAIYISPLKALINDQFKRIEAMGDFVGIKVTPWHGDINTHVKAKTIQNPSGILLITPESLESLLINYSTWYRKYLKNLRYIIIDEFHAFIGVERGYQLLSQMHRLEVILKKRITRIALSATLNNIESAGRWLRSAPNSAPRIIESKSGNKTLLLQLRGYDRYSNDHEQKDSEKPYHYDNVAADLFKLLRGTTNLVFANSRGKTEYLATIMDKISTDNNLPVEFFPHHSSLSKDLRERLENRLKTADLPTTAICTQTLELGIDIGDVVSIAQVDAPSSVAGLRQRIGRSGRRDRAAILRLFISELSPASDSSNPLGCRLRDETFLSTSLLELMLNNWYEPPATHEYAMSTLIQQILSVIAEVGSIKAISLWKLLCQSGPFSLVSSKIFAQILRSLGENDLITQMRDGDLTLGLTGEKVVSKFSFYSSFKVQEEYTIDFNGSTIGTVPLNQPLSLGDSFLFAGKGWQVIFFNSEKRQISVKPYKEKANPIIMDGRPSRIHDGVREKMFELYCGTEIPSYLNKTAAKHFIEGREMFKELGLKDNRYVMGLDGLYIFPWKGDKIMNTIVQILKHYKIQAKKIDSYILLPGLSTITYKQIVKTILESPKLNEEEMASKISNLEYDKYDKYLSKELKCIQYGYRNFDIDGAMKFFEEALVVKTPFNPKNNAAYNICSDIPMNR</sequence>
<accession>A0A662ZJ50</accession>
<dbReference type="SMART" id="SM00490">
    <property type="entry name" value="HELICc"/>
    <property type="match status" value="1"/>
</dbReference>
<evidence type="ECO:0000313" key="6">
    <source>
        <dbReference type="Proteomes" id="UP000243745"/>
    </source>
</evidence>
<dbReference type="Proteomes" id="UP000243745">
    <property type="component" value="Unassembled WGS sequence"/>
</dbReference>
<keyword evidence="5" id="KW-0378">Hydrolase</keyword>
<dbReference type="InterPro" id="IPR001650">
    <property type="entry name" value="Helicase_C-like"/>
</dbReference>
<evidence type="ECO:0000259" key="3">
    <source>
        <dbReference type="PROSITE" id="PS51192"/>
    </source>
</evidence>
<reference evidence="5 6" key="1">
    <citation type="submission" date="2016-10" db="EMBL/GenBank/DDBJ databases">
        <authorList>
            <person name="Varghese N."/>
            <person name="Submissions S."/>
        </authorList>
    </citation>
    <scope>NUCLEOTIDE SEQUENCE [LARGE SCALE GENOMIC DNA]</scope>
    <source>
        <strain evidence="5 6">DSM 1361</strain>
    </source>
</reference>
<keyword evidence="1" id="KW-0547">Nucleotide-binding</keyword>
<evidence type="ECO:0000256" key="2">
    <source>
        <dbReference type="ARBA" id="ARBA00022840"/>
    </source>
</evidence>
<dbReference type="PROSITE" id="PS51194">
    <property type="entry name" value="HELICASE_CTER"/>
    <property type="match status" value="1"/>
</dbReference>
<dbReference type="InterPro" id="IPR014001">
    <property type="entry name" value="Helicase_ATP-bd"/>
</dbReference>
<dbReference type="PROSITE" id="PS51192">
    <property type="entry name" value="HELICASE_ATP_BIND_1"/>
    <property type="match status" value="1"/>
</dbReference>
<protein>
    <submittedName>
        <fullName evidence="5">ATP-dependent helicase Lhr and Lhr-like helicase</fullName>
    </submittedName>
</protein>
<keyword evidence="6" id="KW-1185">Reference proteome</keyword>
<feature type="domain" description="Helicase ATP-binding" evidence="3">
    <location>
        <begin position="35"/>
        <end position="198"/>
    </location>
</feature>
<dbReference type="InterPro" id="IPR027417">
    <property type="entry name" value="P-loop_NTPase"/>
</dbReference>
<dbReference type="GO" id="GO:0016887">
    <property type="term" value="F:ATP hydrolysis activity"/>
    <property type="evidence" value="ECO:0007669"/>
    <property type="project" value="TreeGrafter"/>
</dbReference>
<dbReference type="AlphaFoldDB" id="A0A662ZJ50"/>
<dbReference type="CDD" id="cd17922">
    <property type="entry name" value="DEXHc_LHR-like"/>
    <property type="match status" value="1"/>
</dbReference>
<dbReference type="EMBL" id="FOXF01000040">
    <property type="protein sequence ID" value="SFP58970.1"/>
    <property type="molecule type" value="Genomic_DNA"/>
</dbReference>
<dbReference type="GO" id="GO:0005524">
    <property type="term" value="F:ATP binding"/>
    <property type="evidence" value="ECO:0007669"/>
    <property type="project" value="UniProtKB-KW"/>
</dbReference>
<dbReference type="Gene3D" id="3.40.50.300">
    <property type="entry name" value="P-loop containing nucleotide triphosphate hydrolases"/>
    <property type="match status" value="2"/>
</dbReference>
<gene>
    <name evidence="5" type="ORF">SAMN02910344_01805</name>
</gene>
<evidence type="ECO:0000256" key="1">
    <source>
        <dbReference type="ARBA" id="ARBA00022741"/>
    </source>
</evidence>
<dbReference type="PANTHER" id="PTHR47962">
    <property type="entry name" value="ATP-DEPENDENT HELICASE LHR-RELATED-RELATED"/>
    <property type="match status" value="1"/>
</dbReference>
<evidence type="ECO:0000313" key="5">
    <source>
        <dbReference type="EMBL" id="SFP58970.1"/>
    </source>
</evidence>
<dbReference type="Pfam" id="PF00271">
    <property type="entry name" value="Helicase_C"/>
    <property type="match status" value="1"/>
</dbReference>
<proteinExistence type="predicted"/>
<dbReference type="PANTHER" id="PTHR47962:SF5">
    <property type="entry name" value="ATP-DEPENDENT HELICASE LHR-RELATED"/>
    <property type="match status" value="1"/>
</dbReference>
<name>A0A662ZJ50_9GAMM</name>
<dbReference type="Pfam" id="PF00270">
    <property type="entry name" value="DEAD"/>
    <property type="match status" value="1"/>
</dbReference>
<keyword evidence="2" id="KW-0067">ATP-binding</keyword>
<organism evidence="5 6">
    <name type="scientific">Ruminobacter amylophilus</name>
    <dbReference type="NCBI Taxonomy" id="867"/>
    <lineage>
        <taxon>Bacteria</taxon>
        <taxon>Pseudomonadati</taxon>
        <taxon>Pseudomonadota</taxon>
        <taxon>Gammaproteobacteria</taxon>
        <taxon>Aeromonadales</taxon>
        <taxon>Succinivibrionaceae</taxon>
        <taxon>Ruminobacter</taxon>
    </lineage>
</organism>
<dbReference type="OrthoDB" id="9815222at2"/>
<keyword evidence="5" id="KW-0347">Helicase</keyword>
<dbReference type="InterPro" id="IPR052511">
    <property type="entry name" value="ATP-dep_Helicase"/>
</dbReference>
<dbReference type="InterPro" id="IPR011545">
    <property type="entry name" value="DEAD/DEAH_box_helicase_dom"/>
</dbReference>
<dbReference type="GO" id="GO:0003677">
    <property type="term" value="F:DNA binding"/>
    <property type="evidence" value="ECO:0007669"/>
    <property type="project" value="TreeGrafter"/>
</dbReference>
<dbReference type="SUPFAM" id="SSF52540">
    <property type="entry name" value="P-loop containing nucleoside triphosphate hydrolases"/>
    <property type="match status" value="2"/>
</dbReference>
<dbReference type="GO" id="GO:0004386">
    <property type="term" value="F:helicase activity"/>
    <property type="evidence" value="ECO:0007669"/>
    <property type="project" value="UniProtKB-KW"/>
</dbReference>
<feature type="domain" description="Helicase C-terminal" evidence="4">
    <location>
        <begin position="257"/>
        <end position="422"/>
    </location>
</feature>
<dbReference type="SMART" id="SM00487">
    <property type="entry name" value="DEXDc"/>
    <property type="match status" value="1"/>
</dbReference>